<evidence type="ECO:0000313" key="3">
    <source>
        <dbReference type="Proteomes" id="UP000245974"/>
    </source>
</evidence>
<dbReference type="EMBL" id="OOGT01000138">
    <property type="protein sequence ID" value="SPL71444.1"/>
    <property type="molecule type" value="Genomic_DNA"/>
</dbReference>
<name>A0A2U3N1D0_9GAMM</name>
<evidence type="ECO:0000259" key="1">
    <source>
        <dbReference type="Pfam" id="PF07238"/>
    </source>
</evidence>
<dbReference type="GO" id="GO:0035438">
    <property type="term" value="F:cyclic-di-GMP binding"/>
    <property type="evidence" value="ECO:0007669"/>
    <property type="project" value="InterPro"/>
</dbReference>
<accession>A0A2U3N1D0</accession>
<dbReference type="InParanoid" id="A0A2U3N1D0"/>
<dbReference type="OrthoDB" id="5296245at2"/>
<gene>
    <name evidence="2" type="ORF">KPC_2622</name>
</gene>
<dbReference type="Gene3D" id="2.40.10.220">
    <property type="entry name" value="predicted glycosyltransferase like domains"/>
    <property type="match status" value="1"/>
</dbReference>
<dbReference type="Proteomes" id="UP000245974">
    <property type="component" value="Unassembled WGS sequence"/>
</dbReference>
<feature type="domain" description="PilZ" evidence="1">
    <location>
        <begin position="9"/>
        <end position="81"/>
    </location>
</feature>
<proteinExistence type="predicted"/>
<organism evidence="2 3">
    <name type="scientific">Acinetobacter stercoris</name>
    <dbReference type="NCBI Taxonomy" id="2126983"/>
    <lineage>
        <taxon>Bacteria</taxon>
        <taxon>Pseudomonadati</taxon>
        <taxon>Pseudomonadota</taxon>
        <taxon>Gammaproteobacteria</taxon>
        <taxon>Moraxellales</taxon>
        <taxon>Moraxellaceae</taxon>
        <taxon>Acinetobacter</taxon>
    </lineage>
</organism>
<dbReference type="InterPro" id="IPR009875">
    <property type="entry name" value="PilZ_domain"/>
</dbReference>
<dbReference type="AlphaFoldDB" id="A0A2U3N1D0"/>
<dbReference type="Pfam" id="PF07238">
    <property type="entry name" value="PilZ"/>
    <property type="match status" value="1"/>
</dbReference>
<reference evidence="3" key="1">
    <citation type="submission" date="2018-03" db="EMBL/GenBank/DDBJ databases">
        <authorList>
            <person name="Blom J."/>
        </authorList>
    </citation>
    <scope>NUCLEOTIDE SEQUENCE [LARGE SCALE GENOMIC DNA]</scope>
    <source>
        <strain evidence="3">KPC-SM-21</strain>
    </source>
</reference>
<sequence>MKAAGGIIQVVVANRETLQASYMPYILGGGLFIPSSQSVRIGDEVFLLATLPEQSQKIPLTGKVIWISYKDIGEKPQGFAIQLIGEKGSYYKMEAEKLLAGSMSLDLPSYTM</sequence>
<keyword evidence="3" id="KW-1185">Reference proteome</keyword>
<protein>
    <recommendedName>
        <fullName evidence="1">PilZ domain-containing protein</fullName>
    </recommendedName>
</protein>
<dbReference type="RefSeq" id="WP_121974867.1">
    <property type="nucleotide sequence ID" value="NZ_OOGT01000138.1"/>
</dbReference>
<evidence type="ECO:0000313" key="2">
    <source>
        <dbReference type="EMBL" id="SPL71444.1"/>
    </source>
</evidence>